<reference evidence="3 4" key="1">
    <citation type="journal article" date="2017" name="Int. J. Syst. Evol. Microbiol.">
        <title>Ramlibacter monticola sp. nov., isolated from forest soil.</title>
        <authorList>
            <person name="Chaudhary D.K."/>
            <person name="Kim J."/>
        </authorList>
    </citation>
    <scope>NUCLEOTIDE SEQUENCE [LARGE SCALE GENOMIC DNA]</scope>
    <source>
        <strain evidence="3 4">KACC 19175</strain>
    </source>
</reference>
<name>A0A936Z0U1_9BURK</name>
<evidence type="ECO:0000313" key="3">
    <source>
        <dbReference type="EMBL" id="MBL0391721.1"/>
    </source>
</evidence>
<dbReference type="AlphaFoldDB" id="A0A936Z0U1"/>
<dbReference type="SUPFAM" id="SSF53474">
    <property type="entry name" value="alpha/beta-Hydrolases"/>
    <property type="match status" value="1"/>
</dbReference>
<feature type="chain" id="PRO_5037082540" evidence="1">
    <location>
        <begin position="25"/>
        <end position="375"/>
    </location>
</feature>
<proteinExistence type="predicted"/>
<dbReference type="InterPro" id="IPR000073">
    <property type="entry name" value="AB_hydrolase_1"/>
</dbReference>
<feature type="signal peptide" evidence="1">
    <location>
        <begin position="1"/>
        <end position="24"/>
    </location>
</feature>
<dbReference type="GO" id="GO:0016787">
    <property type="term" value="F:hydrolase activity"/>
    <property type="evidence" value="ECO:0007669"/>
    <property type="project" value="UniProtKB-KW"/>
</dbReference>
<comment type="caution">
    <text evidence="3">The sequence shown here is derived from an EMBL/GenBank/DDBJ whole genome shotgun (WGS) entry which is preliminary data.</text>
</comment>
<dbReference type="PANTHER" id="PTHR43798">
    <property type="entry name" value="MONOACYLGLYCEROL LIPASE"/>
    <property type="match status" value="1"/>
</dbReference>
<dbReference type="Gene3D" id="3.40.50.1820">
    <property type="entry name" value="alpha/beta hydrolase"/>
    <property type="match status" value="1"/>
</dbReference>
<organism evidence="3 4">
    <name type="scientific">Ramlibacter monticola</name>
    <dbReference type="NCBI Taxonomy" id="1926872"/>
    <lineage>
        <taxon>Bacteria</taxon>
        <taxon>Pseudomonadati</taxon>
        <taxon>Pseudomonadota</taxon>
        <taxon>Betaproteobacteria</taxon>
        <taxon>Burkholderiales</taxon>
        <taxon>Comamonadaceae</taxon>
        <taxon>Ramlibacter</taxon>
    </lineage>
</organism>
<accession>A0A936Z0U1</accession>
<gene>
    <name evidence="3" type="ORF">JJ685_11295</name>
</gene>
<keyword evidence="4" id="KW-1185">Reference proteome</keyword>
<dbReference type="EMBL" id="JAEQNE010000002">
    <property type="protein sequence ID" value="MBL0391721.1"/>
    <property type="molecule type" value="Genomic_DNA"/>
</dbReference>
<dbReference type="PANTHER" id="PTHR43798:SF33">
    <property type="entry name" value="HYDROLASE, PUTATIVE (AFU_ORTHOLOGUE AFUA_2G14860)-RELATED"/>
    <property type="match status" value="1"/>
</dbReference>
<dbReference type="PROSITE" id="PS51257">
    <property type="entry name" value="PROKAR_LIPOPROTEIN"/>
    <property type="match status" value="1"/>
</dbReference>
<dbReference type="InterPro" id="IPR050266">
    <property type="entry name" value="AB_hydrolase_sf"/>
</dbReference>
<protein>
    <submittedName>
        <fullName evidence="3">Alpha/beta fold hydrolase</fullName>
    </submittedName>
</protein>
<dbReference type="InterPro" id="IPR029058">
    <property type="entry name" value="AB_hydrolase_fold"/>
</dbReference>
<sequence length="375" mass="40506">MRFPAMAALAACTLLAACAAPLHAPEGLVGSEHRVRVTSTAPALAGREAQLYLRELAPSVGAPRGARPVVLFVHGAGTPAEVSFDSRRSDYSWLAHVALAGFDVFALDMTGYGRSTRPPAMSDPCNVAKAQQANFVPGLIAAPCEPSHPTPITTMDSDWQDIDAAVDFVRALRGVERVSMVGWSQGGPRIAGYAALHPDKVHRIVVLAPAYTRNSAPQAPSPLPRLEGSMTVQSRTDFLANWDRQVGCPAQYDARAAAGIFDEMLESDPAGAKWGPGVRRAPAVPTWGFNQAAVARLQMPFLMVAGEHDKQVDPKRVRELYEDWGGADKVFVDLGCSSHNAMWEKNRRLLFQATVEWLREGKVGGMRQGTLRLGY</sequence>
<evidence type="ECO:0000313" key="4">
    <source>
        <dbReference type="Proteomes" id="UP000599109"/>
    </source>
</evidence>
<dbReference type="RefSeq" id="WP_201674329.1">
    <property type="nucleotide sequence ID" value="NZ_JAEQNE010000002.1"/>
</dbReference>
<dbReference type="Proteomes" id="UP000599109">
    <property type="component" value="Unassembled WGS sequence"/>
</dbReference>
<keyword evidence="3" id="KW-0378">Hydrolase</keyword>
<dbReference type="Pfam" id="PF00561">
    <property type="entry name" value="Abhydrolase_1"/>
    <property type="match status" value="1"/>
</dbReference>
<evidence type="ECO:0000259" key="2">
    <source>
        <dbReference type="Pfam" id="PF00561"/>
    </source>
</evidence>
<feature type="domain" description="AB hydrolase-1" evidence="2">
    <location>
        <begin position="68"/>
        <end position="345"/>
    </location>
</feature>
<dbReference type="GO" id="GO:0016020">
    <property type="term" value="C:membrane"/>
    <property type="evidence" value="ECO:0007669"/>
    <property type="project" value="TreeGrafter"/>
</dbReference>
<keyword evidence="1" id="KW-0732">Signal</keyword>
<evidence type="ECO:0000256" key="1">
    <source>
        <dbReference type="SAM" id="SignalP"/>
    </source>
</evidence>